<accession>A0A5B8FWS1</accession>
<organism evidence="1 2">
    <name type="scientific">Paroceanicella profunda</name>
    <dbReference type="NCBI Taxonomy" id="2579971"/>
    <lineage>
        <taxon>Bacteria</taxon>
        <taxon>Pseudomonadati</taxon>
        <taxon>Pseudomonadota</taxon>
        <taxon>Alphaproteobacteria</taxon>
        <taxon>Rhodobacterales</taxon>
        <taxon>Paracoccaceae</taxon>
        <taxon>Paroceanicella</taxon>
    </lineage>
</organism>
<dbReference type="SUPFAM" id="SSF54637">
    <property type="entry name" value="Thioesterase/thiol ester dehydrase-isomerase"/>
    <property type="match status" value="1"/>
</dbReference>
<name>A0A5B8FWS1_9RHOB</name>
<dbReference type="CDD" id="cd00586">
    <property type="entry name" value="4HBT"/>
    <property type="match status" value="1"/>
</dbReference>
<gene>
    <name evidence="1" type="ORF">FDP22_01000</name>
</gene>
<evidence type="ECO:0000313" key="2">
    <source>
        <dbReference type="Proteomes" id="UP000305888"/>
    </source>
</evidence>
<dbReference type="InterPro" id="IPR029069">
    <property type="entry name" value="HotDog_dom_sf"/>
</dbReference>
<dbReference type="Pfam" id="PF13279">
    <property type="entry name" value="4HBT_2"/>
    <property type="match status" value="1"/>
</dbReference>
<dbReference type="Proteomes" id="UP000305888">
    <property type="component" value="Chromosome"/>
</dbReference>
<reference evidence="1 2" key="1">
    <citation type="submission" date="2019-06" db="EMBL/GenBank/DDBJ databases">
        <title>Genome sequence of Rhodobacteraceae bacterium D4M1.</title>
        <authorList>
            <person name="Cao J."/>
        </authorList>
    </citation>
    <scope>NUCLEOTIDE SEQUENCE [LARGE SCALE GENOMIC DNA]</scope>
    <source>
        <strain evidence="1 2">D4M1</strain>
    </source>
</reference>
<dbReference type="AlphaFoldDB" id="A0A5B8FWS1"/>
<proteinExistence type="predicted"/>
<dbReference type="KEGG" id="ppru:FDP22_01000"/>
<dbReference type="EMBL" id="CP040818">
    <property type="protein sequence ID" value="QDL90493.1"/>
    <property type="molecule type" value="Genomic_DNA"/>
</dbReference>
<sequence length="197" mass="21350">MAVSCGIESSSGVNPATPYACALRDERGSGITMTDQPEASAVATPLQHVLPGWIDYNGHMNVGYYAIAFDQAFEHFLTDALALGEAWVAETGQGPYALQSHMHYLDELLEGAAFRVNFRLLDADAKRLHVFAEMRREADGALCATLEQLLMNVDLTTRRSTPYPPEAQARIAALRAAHAGLERPAQAGAPIGIRRRG</sequence>
<dbReference type="Gene3D" id="3.10.129.10">
    <property type="entry name" value="Hotdog Thioesterase"/>
    <property type="match status" value="1"/>
</dbReference>
<dbReference type="OrthoDB" id="9803287at2"/>
<evidence type="ECO:0000313" key="1">
    <source>
        <dbReference type="EMBL" id="QDL90493.1"/>
    </source>
</evidence>
<keyword evidence="2" id="KW-1185">Reference proteome</keyword>
<protein>
    <submittedName>
        <fullName evidence="1">Thioesterase</fullName>
    </submittedName>
</protein>